<comment type="caution">
    <text evidence="1">The sequence shown here is derived from an EMBL/GenBank/DDBJ whole genome shotgun (WGS) entry which is preliminary data.</text>
</comment>
<protein>
    <submittedName>
        <fullName evidence="1">Uncharacterized protein</fullName>
    </submittedName>
</protein>
<sequence>MPQRPKIAAICTIYHKYSHAQHIVDRFLEGYGWNGRHHRPPMDLVSLYVDQVREDDLSHERARRFPHLKIYPTVADALTLGGDDLVVDGVLLIGEHGDYPRNEKGQRLYPRYELFRQIVAIYRTTGKTAPIFNDKHLSWKWAWAREMVDTAQQMGFALMAGSSLPVTWRIPSLEMPLGAQVDEALCVCYGGVDSYDFHGLETIQCMVERRAGGETGVAWLQAYRGDAFWEAHHQRVWSRELFEAALCRSHTLTPARAGFNHIFPTLDEMRELVQDPIAYHYQHNDGLKCTMILMNGLVKDFNFAAHVAGYDRPFSCQMYLPMPPDRTTLANFFSPLVNNIEQMFLTGRPTYPVERTLLTGGLTEAGVDSLHLGRRVETPHLAVTYQPNPASTFWQT</sequence>
<reference evidence="1 2" key="1">
    <citation type="submission" date="2019-06" db="EMBL/GenBank/DDBJ databases">
        <title>Genome sequence of Litorilinea aerophila BAA-2444.</title>
        <authorList>
            <person name="Maclea K.S."/>
            <person name="Maurais E.G."/>
            <person name="Iannazzi L.C."/>
        </authorList>
    </citation>
    <scope>NUCLEOTIDE SEQUENCE [LARGE SCALE GENOMIC DNA]</scope>
    <source>
        <strain evidence="1 2">ATCC BAA-2444</strain>
    </source>
</reference>
<proteinExistence type="predicted"/>
<dbReference type="RefSeq" id="WP_141611186.1">
    <property type="nucleotide sequence ID" value="NZ_VIGC02000022.1"/>
</dbReference>
<evidence type="ECO:0000313" key="2">
    <source>
        <dbReference type="Proteomes" id="UP000317371"/>
    </source>
</evidence>
<dbReference type="InParanoid" id="A0A540VCX0"/>
<gene>
    <name evidence="1" type="ORF">FKZ61_16165</name>
</gene>
<accession>A0A540VCX0</accession>
<dbReference type="AlphaFoldDB" id="A0A540VCX0"/>
<dbReference type="Proteomes" id="UP000317371">
    <property type="component" value="Unassembled WGS sequence"/>
</dbReference>
<evidence type="ECO:0000313" key="1">
    <source>
        <dbReference type="EMBL" id="TQE94615.1"/>
    </source>
</evidence>
<keyword evidence="2" id="KW-1185">Reference proteome</keyword>
<name>A0A540VCX0_9CHLR</name>
<dbReference type="EMBL" id="VIGC01000022">
    <property type="protein sequence ID" value="TQE94615.1"/>
    <property type="molecule type" value="Genomic_DNA"/>
</dbReference>
<organism evidence="1 2">
    <name type="scientific">Litorilinea aerophila</name>
    <dbReference type="NCBI Taxonomy" id="1204385"/>
    <lineage>
        <taxon>Bacteria</taxon>
        <taxon>Bacillati</taxon>
        <taxon>Chloroflexota</taxon>
        <taxon>Caldilineae</taxon>
        <taxon>Caldilineales</taxon>
        <taxon>Caldilineaceae</taxon>
        <taxon>Litorilinea</taxon>
    </lineage>
</organism>
<dbReference type="OrthoDB" id="106454at2"/>